<dbReference type="Proteomes" id="UP001519345">
    <property type="component" value="Unassembled WGS sequence"/>
</dbReference>
<keyword evidence="3" id="KW-1185">Reference proteome</keyword>
<feature type="domain" description="Spore coat protein X/V" evidence="1">
    <location>
        <begin position="88"/>
        <end position="144"/>
    </location>
</feature>
<name>A0ABS4IBZ4_9BACI</name>
<evidence type="ECO:0000259" key="1">
    <source>
        <dbReference type="Pfam" id="PF07552"/>
    </source>
</evidence>
<dbReference type="EMBL" id="JAGGKX010000002">
    <property type="protein sequence ID" value="MBP1968459.1"/>
    <property type="molecule type" value="Genomic_DNA"/>
</dbReference>
<keyword evidence="2" id="KW-0946">Virion</keyword>
<protein>
    <submittedName>
        <fullName evidence="2">Spore coat protein X</fullName>
    </submittedName>
</protein>
<reference evidence="2 3" key="1">
    <citation type="submission" date="2021-03" db="EMBL/GenBank/DDBJ databases">
        <title>Genomic Encyclopedia of Type Strains, Phase IV (KMG-IV): sequencing the most valuable type-strain genomes for metagenomic binning, comparative biology and taxonomic classification.</title>
        <authorList>
            <person name="Goeker M."/>
        </authorList>
    </citation>
    <scope>NUCLEOTIDE SEQUENCE [LARGE SCALE GENOMIC DNA]</scope>
    <source>
        <strain evidence="2 3">DSM 25609</strain>
    </source>
</reference>
<evidence type="ECO:0000313" key="3">
    <source>
        <dbReference type="Proteomes" id="UP001519345"/>
    </source>
</evidence>
<proteinExistence type="predicted"/>
<comment type="caution">
    <text evidence="2">The sequence shown here is derived from an EMBL/GenBank/DDBJ whole genome shotgun (WGS) entry which is preliminary data.</text>
</comment>
<gene>
    <name evidence="2" type="ORF">J2Z83_000551</name>
</gene>
<feature type="domain" description="Spore coat protein X/V" evidence="1">
    <location>
        <begin position="27"/>
        <end position="80"/>
    </location>
</feature>
<organism evidence="2 3">
    <name type="scientific">Virgibacillus natechei</name>
    <dbReference type="NCBI Taxonomy" id="1216297"/>
    <lineage>
        <taxon>Bacteria</taxon>
        <taxon>Bacillati</taxon>
        <taxon>Bacillota</taxon>
        <taxon>Bacilli</taxon>
        <taxon>Bacillales</taxon>
        <taxon>Bacillaceae</taxon>
        <taxon>Virgibacillus</taxon>
    </lineage>
</organism>
<keyword evidence="2" id="KW-0167">Capsid protein</keyword>
<dbReference type="RefSeq" id="WP_209461686.1">
    <property type="nucleotide sequence ID" value="NZ_CP110224.1"/>
</dbReference>
<accession>A0ABS4IBZ4</accession>
<dbReference type="Pfam" id="PF07552">
    <property type="entry name" value="Coat_X"/>
    <property type="match status" value="2"/>
</dbReference>
<dbReference type="InterPro" id="IPR011428">
    <property type="entry name" value="Spore_coat_X/V"/>
</dbReference>
<evidence type="ECO:0000313" key="2">
    <source>
        <dbReference type="EMBL" id="MBP1968459.1"/>
    </source>
</evidence>
<sequence>MSNTTKWRALDHCDDVRNVQSDAAAIQDGGQSVSEQQISNEWIIIKDSEGVDVTSTDTQAAVSLQVGIQAAIEAIINISIGSGDESEGVTQDLRQIARTRQVNHQKTIIEQSQNVEISTVNTDVIVNIQLLIQVLVAIVVSLDIL</sequence>